<dbReference type="GO" id="GO:0016798">
    <property type="term" value="F:hydrolase activity, acting on glycosyl bonds"/>
    <property type="evidence" value="ECO:0007669"/>
    <property type="project" value="UniProtKB-KW"/>
</dbReference>
<dbReference type="InterPro" id="IPR045857">
    <property type="entry name" value="O16G_dom_2"/>
</dbReference>
<protein>
    <submittedName>
        <fullName evidence="5">Glycosidase</fullName>
    </submittedName>
</protein>
<keyword evidence="5" id="KW-0326">Glycosidase</keyword>
<evidence type="ECO:0000256" key="2">
    <source>
        <dbReference type="ARBA" id="ARBA00022679"/>
    </source>
</evidence>
<dbReference type="InterPro" id="IPR006047">
    <property type="entry name" value="GH13_cat_dom"/>
</dbReference>
<dbReference type="Gene3D" id="3.20.20.80">
    <property type="entry name" value="Glycosidases"/>
    <property type="match status" value="1"/>
</dbReference>
<dbReference type="PIRSF" id="PIRSF003059">
    <property type="entry name" value="Sucrose_phosphorylase"/>
    <property type="match status" value="1"/>
</dbReference>
<dbReference type="GO" id="GO:0016757">
    <property type="term" value="F:glycosyltransferase activity"/>
    <property type="evidence" value="ECO:0007669"/>
    <property type="project" value="UniProtKB-KW"/>
</dbReference>
<feature type="binding site" evidence="3">
    <location>
        <begin position="268"/>
        <end position="269"/>
    </location>
    <ligand>
        <name>substrate</name>
    </ligand>
</feature>
<dbReference type="Proteomes" id="UP000317990">
    <property type="component" value="Unassembled WGS sequence"/>
</dbReference>
<comment type="caution">
    <text evidence="5">The sequence shown here is derived from an EMBL/GenBank/DDBJ whole genome shotgun (WGS) entry which is preliminary data.</text>
</comment>
<dbReference type="AlphaFoldDB" id="A0A524RN58"/>
<keyword evidence="1" id="KW-0328">Glycosyltransferase</keyword>
<dbReference type="Pfam" id="PF00128">
    <property type="entry name" value="Alpha-amylase"/>
    <property type="match status" value="1"/>
</dbReference>
<keyword evidence="2" id="KW-0808">Transferase</keyword>
<keyword evidence="5" id="KW-0378">Hydrolase</keyword>
<dbReference type="InterPro" id="IPR016377">
    <property type="entry name" value="Sucrose_GGa_phosphorylase-rel"/>
</dbReference>
<dbReference type="EMBL" id="SRMO01000080">
    <property type="protein sequence ID" value="TGG91265.1"/>
    <property type="molecule type" value="Genomic_DNA"/>
</dbReference>
<dbReference type="GO" id="GO:0005975">
    <property type="term" value="P:carbohydrate metabolic process"/>
    <property type="evidence" value="ECO:0007669"/>
    <property type="project" value="InterPro"/>
</dbReference>
<evidence type="ECO:0000256" key="1">
    <source>
        <dbReference type="ARBA" id="ARBA00022676"/>
    </source>
</evidence>
<dbReference type="PANTHER" id="PTHR10357">
    <property type="entry name" value="ALPHA-AMYLASE FAMILY MEMBER"/>
    <property type="match status" value="1"/>
</dbReference>
<evidence type="ECO:0000313" key="5">
    <source>
        <dbReference type="EMBL" id="TGG91265.1"/>
    </source>
</evidence>
<reference evidence="5 6" key="1">
    <citation type="journal article" date="2019" name="mSystems">
        <title>Life at home and on the roam: Genomic adaptions reflect the dual lifestyle of an intracellular, facultative symbiont.</title>
        <authorList>
            <person name="Burgsdorf I."/>
        </authorList>
    </citation>
    <scope>NUCLEOTIDE SEQUENCE [LARGE SCALE GENOMIC DNA]</scope>
    <source>
        <strain evidence="5">277cV</strain>
    </source>
</reference>
<evidence type="ECO:0000313" key="6">
    <source>
        <dbReference type="Proteomes" id="UP000317990"/>
    </source>
</evidence>
<feature type="binding site" evidence="3">
    <location>
        <position position="28"/>
    </location>
    <ligand>
        <name>substrate</name>
    </ligand>
</feature>
<sequence>MLHRFLEGTCGDMFTVLHVLPFLQATSDGGFAVCSHECLDSRFGTWGHLDLLARKRLLMADLVLNHVSASHPWVQQFRRGELPGATMVMAPERLSGWEQVVRPRSSALFTPVETCNGLRAVWTTFGPDQVDLDWRNPAVLEAFTALLDRFVQHGVAWIRMDAVGFIWKRNGTPCIHLPETHDLVRSFRVLLEQRLAHGVLLTETNVPQQENLSYLDSGDEAHMAYNFPLPPLLLEAMVSGHGDLLNHWLARWPDLPAGTTLLNFSACHDGVGLRPLEGLMETDRLLALLRTCEERGGLVSHRSHPDGSSSPYEITITWWSAMASSSQQPSHLQLERFLCSQLLVMALPGIPAFYLPALLTSENDRETYARTGHRRDLNRERFRFAALMDRIRNPESSPARVLAALRRALQERCRCAAFHPEAPLKLLSERRSDLVALRRGVGAEAVVAVHSLAPDTIRLPWQQLGLDGEYSGPGWLDRLSKRIHRADHPLDIPPYGVLWLQRLPN</sequence>
<feature type="binding site" evidence="3">
    <location>
        <position position="66"/>
    </location>
    <ligand>
        <name>substrate</name>
    </ligand>
</feature>
<evidence type="ECO:0000259" key="4">
    <source>
        <dbReference type="SMART" id="SM00642"/>
    </source>
</evidence>
<evidence type="ECO:0000256" key="3">
    <source>
        <dbReference type="PIRSR" id="PIRSR003059-2"/>
    </source>
</evidence>
<dbReference type="InterPro" id="IPR017853">
    <property type="entry name" value="GH"/>
</dbReference>
<organism evidence="5 6">
    <name type="scientific">Aphanocapsa feldmannii 277cV</name>
    <dbReference type="NCBI Taxonomy" id="2507553"/>
    <lineage>
        <taxon>Bacteria</taxon>
        <taxon>Bacillati</taxon>
        <taxon>Cyanobacteriota</taxon>
        <taxon>Cyanophyceae</taxon>
        <taxon>Oscillatoriophycideae</taxon>
        <taxon>Chroococcales</taxon>
        <taxon>Microcystaceae</taxon>
        <taxon>Aphanocapsa</taxon>
    </lineage>
</organism>
<feature type="binding site" evidence="3">
    <location>
        <begin position="159"/>
        <end position="161"/>
    </location>
    <ligand>
        <name>substrate</name>
    </ligand>
</feature>
<dbReference type="PANTHER" id="PTHR10357:SF214">
    <property type="entry name" value="GLUCOSYLGLYCERATE PHOSPHORYLASE"/>
    <property type="match status" value="1"/>
</dbReference>
<gene>
    <name evidence="5" type="ORF">ERJ67_08355</name>
</gene>
<dbReference type="Gene3D" id="3.90.400.10">
    <property type="entry name" value="Oligo-1,6-glucosidase, Domain 2"/>
    <property type="match status" value="1"/>
</dbReference>
<dbReference type="SMART" id="SM00642">
    <property type="entry name" value="Aamy"/>
    <property type="match status" value="1"/>
</dbReference>
<accession>A0A524RN58</accession>
<name>A0A524RN58_9CHRO</name>
<dbReference type="SUPFAM" id="SSF51445">
    <property type="entry name" value="(Trans)glycosidases"/>
    <property type="match status" value="1"/>
</dbReference>
<feature type="binding site" evidence="3">
    <location>
        <position position="375"/>
    </location>
    <ligand>
        <name>substrate</name>
    </ligand>
</feature>
<proteinExistence type="predicted"/>
<feature type="domain" description="Glycosyl hydrolase family 13 catalytic" evidence="4">
    <location>
        <begin position="1"/>
        <end position="392"/>
    </location>
</feature>